<keyword evidence="1" id="KW-0732">Signal</keyword>
<evidence type="ECO:0000256" key="1">
    <source>
        <dbReference type="SAM" id="SignalP"/>
    </source>
</evidence>
<dbReference type="Proteomes" id="UP000195321">
    <property type="component" value="Unassembled WGS sequence"/>
</dbReference>
<feature type="signal peptide" evidence="1">
    <location>
        <begin position="1"/>
        <end position="23"/>
    </location>
</feature>
<dbReference type="RefSeq" id="WP_016132562.1">
    <property type="nucleotide sequence ID" value="NZ_CP189809.1"/>
</dbReference>
<organism evidence="2 3">
    <name type="scientific">Bacillus pseudomycoides</name>
    <dbReference type="NCBI Taxonomy" id="64104"/>
    <lineage>
        <taxon>Bacteria</taxon>
        <taxon>Bacillati</taxon>
        <taxon>Bacillota</taxon>
        <taxon>Bacilli</taxon>
        <taxon>Bacillales</taxon>
        <taxon>Bacillaceae</taxon>
        <taxon>Bacillus</taxon>
        <taxon>Bacillus cereus group</taxon>
    </lineage>
</organism>
<comment type="caution">
    <text evidence="2">The sequence shown here is derived from an EMBL/GenBank/DDBJ whole genome shotgun (WGS) entry which is preliminary data.</text>
</comment>
<name>A0A1Y3MEZ4_9BACI</name>
<reference evidence="2 3" key="1">
    <citation type="submission" date="2017-02" db="EMBL/GenBank/DDBJ databases">
        <title>Bacillus pseudomycoides isolate FSL K6-0042.</title>
        <authorList>
            <person name="Kovac J."/>
        </authorList>
    </citation>
    <scope>NUCLEOTIDE SEQUENCE [LARGE SCALE GENOMIC DNA]</scope>
    <source>
        <strain evidence="2 3">FSL K6-0042</strain>
    </source>
</reference>
<evidence type="ECO:0000313" key="3">
    <source>
        <dbReference type="Proteomes" id="UP000195321"/>
    </source>
</evidence>
<protein>
    <submittedName>
        <fullName evidence="2">Uncharacterized protein</fullName>
    </submittedName>
</protein>
<proteinExistence type="predicted"/>
<feature type="chain" id="PRO_5011007395" evidence="1">
    <location>
        <begin position="24"/>
        <end position="156"/>
    </location>
</feature>
<sequence length="156" mass="18386">MKKIMIATLSIGIVMGLSTIAFANTGTKTEIYKEELAHFKTINPDITILEVDLVMKQRKQLDELYEQLEKLELNYGIRVDNTKDPNKEPKHLDDLTTTQRENCLQLNIKIWDEELQFLDVQYKAGLIKEDMYRTEKKNFTYFKDENVKEKNQLHTN</sequence>
<gene>
    <name evidence="2" type="ORF">BW425_13260</name>
</gene>
<evidence type="ECO:0000313" key="2">
    <source>
        <dbReference type="EMBL" id="OUM48364.1"/>
    </source>
</evidence>
<accession>A0A1Y3MEZ4</accession>
<dbReference type="AlphaFoldDB" id="A0A1Y3MEZ4"/>
<dbReference type="EMBL" id="MWPX01000013">
    <property type="protein sequence ID" value="OUM48364.1"/>
    <property type="molecule type" value="Genomic_DNA"/>
</dbReference>